<keyword evidence="3" id="KW-0804">Transcription</keyword>
<dbReference type="InterPro" id="IPR000792">
    <property type="entry name" value="Tscrpt_reg_LuxR_C"/>
</dbReference>
<evidence type="ECO:0000313" key="5">
    <source>
        <dbReference type="EMBL" id="GAF01906.1"/>
    </source>
</evidence>
<keyword evidence="1" id="KW-0805">Transcription regulation</keyword>
<gene>
    <name evidence="5" type="ORF">JCM21142_528</name>
</gene>
<feature type="domain" description="HTH luxR-type" evidence="4">
    <location>
        <begin position="128"/>
        <end position="193"/>
    </location>
</feature>
<dbReference type="AlphaFoldDB" id="W7YBS2"/>
<dbReference type="SUPFAM" id="SSF46894">
    <property type="entry name" value="C-terminal effector domain of the bipartite response regulators"/>
    <property type="match status" value="1"/>
</dbReference>
<dbReference type="Proteomes" id="UP000019402">
    <property type="component" value="Unassembled WGS sequence"/>
</dbReference>
<dbReference type="InterPro" id="IPR036388">
    <property type="entry name" value="WH-like_DNA-bd_sf"/>
</dbReference>
<keyword evidence="6" id="KW-1185">Reference proteome</keyword>
<dbReference type="GO" id="GO:0006355">
    <property type="term" value="P:regulation of DNA-templated transcription"/>
    <property type="evidence" value="ECO:0007669"/>
    <property type="project" value="InterPro"/>
</dbReference>
<dbReference type="PANTHER" id="PTHR44688:SF16">
    <property type="entry name" value="DNA-BINDING TRANSCRIPTIONAL ACTIVATOR DEVR_DOSR"/>
    <property type="match status" value="1"/>
</dbReference>
<keyword evidence="2" id="KW-0238">DNA-binding</keyword>
<evidence type="ECO:0000256" key="2">
    <source>
        <dbReference type="ARBA" id="ARBA00023125"/>
    </source>
</evidence>
<dbReference type="RefSeq" id="WP_052343077.1">
    <property type="nucleotide sequence ID" value="NZ_BAMD01000004.1"/>
</dbReference>
<dbReference type="PROSITE" id="PS00622">
    <property type="entry name" value="HTH_LUXR_1"/>
    <property type="match status" value="1"/>
</dbReference>
<dbReference type="STRING" id="869213.GCA_000517085_01564"/>
<dbReference type="EMBL" id="BAMD01000004">
    <property type="protein sequence ID" value="GAF01906.1"/>
    <property type="molecule type" value="Genomic_DNA"/>
</dbReference>
<dbReference type="PROSITE" id="PS50043">
    <property type="entry name" value="HTH_LUXR_2"/>
    <property type="match status" value="1"/>
</dbReference>
<dbReference type="PRINTS" id="PR00038">
    <property type="entry name" value="HTHLUXR"/>
</dbReference>
<evidence type="ECO:0000256" key="1">
    <source>
        <dbReference type="ARBA" id="ARBA00023015"/>
    </source>
</evidence>
<dbReference type="CDD" id="cd06170">
    <property type="entry name" value="LuxR_C_like"/>
    <property type="match status" value="1"/>
</dbReference>
<proteinExistence type="predicted"/>
<evidence type="ECO:0000259" key="4">
    <source>
        <dbReference type="PROSITE" id="PS50043"/>
    </source>
</evidence>
<protein>
    <submittedName>
        <fullName evidence="5">Nitrogen regulation protein C</fullName>
    </submittedName>
</protein>
<dbReference type="Gene3D" id="1.10.10.10">
    <property type="entry name" value="Winged helix-like DNA-binding domain superfamily/Winged helix DNA-binding domain"/>
    <property type="match status" value="1"/>
</dbReference>
<dbReference type="OrthoDB" id="9797341at2"/>
<evidence type="ECO:0000256" key="3">
    <source>
        <dbReference type="ARBA" id="ARBA00023163"/>
    </source>
</evidence>
<dbReference type="GO" id="GO:0003677">
    <property type="term" value="F:DNA binding"/>
    <property type="evidence" value="ECO:0007669"/>
    <property type="project" value="UniProtKB-KW"/>
</dbReference>
<name>W7YBS2_9BACT</name>
<accession>W7YBS2</accession>
<dbReference type="Pfam" id="PF00196">
    <property type="entry name" value="GerE"/>
    <property type="match status" value="1"/>
</dbReference>
<dbReference type="SMART" id="SM00421">
    <property type="entry name" value="HTH_LUXR"/>
    <property type="match status" value="1"/>
</dbReference>
<reference evidence="5 6" key="1">
    <citation type="journal article" date="2014" name="Genome Announc.">
        <title>Draft Genome Sequence of Cytophaga fermentans JCM 21142T, a Facultative Anaerobe Isolated from Marine Mud.</title>
        <authorList>
            <person name="Starns D."/>
            <person name="Oshima K."/>
            <person name="Suda W."/>
            <person name="Iino T."/>
            <person name="Yuki M."/>
            <person name="Inoue J."/>
            <person name="Kitamura K."/>
            <person name="Iida T."/>
            <person name="Darby A."/>
            <person name="Hattori M."/>
            <person name="Ohkuma M."/>
        </authorList>
    </citation>
    <scope>NUCLEOTIDE SEQUENCE [LARGE SCALE GENOMIC DNA]</scope>
    <source>
        <strain evidence="5 6">JCM 21142</strain>
    </source>
</reference>
<comment type="caution">
    <text evidence="5">The sequence shown here is derived from an EMBL/GenBank/DDBJ whole genome shotgun (WGS) entry which is preliminary data.</text>
</comment>
<organism evidence="5 6">
    <name type="scientific">Saccharicrinis fermentans DSM 9555 = JCM 21142</name>
    <dbReference type="NCBI Taxonomy" id="869213"/>
    <lineage>
        <taxon>Bacteria</taxon>
        <taxon>Pseudomonadati</taxon>
        <taxon>Bacteroidota</taxon>
        <taxon>Bacteroidia</taxon>
        <taxon>Marinilabiliales</taxon>
        <taxon>Marinilabiliaceae</taxon>
        <taxon>Saccharicrinis</taxon>
    </lineage>
</organism>
<dbReference type="PANTHER" id="PTHR44688">
    <property type="entry name" value="DNA-BINDING TRANSCRIPTIONAL ACTIVATOR DEVR_DOSR"/>
    <property type="match status" value="1"/>
</dbReference>
<evidence type="ECO:0000313" key="6">
    <source>
        <dbReference type="Proteomes" id="UP000019402"/>
    </source>
</evidence>
<dbReference type="InterPro" id="IPR016032">
    <property type="entry name" value="Sig_transdc_resp-reg_C-effctor"/>
</dbReference>
<sequence length="202" mass="22739">MELPDKKIQVGIVARQFLYRLGIKTILSVIGIEPEIKEFSGTRQLKSFLMGNSCLDYALLSEDVFDKDAAIGIHELKSCCPTIKLMVIGKAIIPNCPCNKFILHADNQKEVLDKLQEFFFESDDDDKPEEQSAILSEREIDVLKNVALGFSNKQIADNLFISVNTVITHRKNITEKLGIKTIAGLTVYAIMNEIIYPDDVKF</sequence>
<dbReference type="eggNOG" id="COG2197">
    <property type="taxonomic scope" value="Bacteria"/>
</dbReference>